<proteinExistence type="predicted"/>
<sequence>MVLKNIGHVEGGGNLPISWQINDISIITNFLLDRERTEFLGLELAIGANREAFAAQMNHNQIPWRKDFLTAVLVSSGFVMGIGGLQMLMDVLVCLNNRLS</sequence>
<dbReference type="AlphaFoldDB" id="A0A2P5D4J7"/>
<reference evidence="3" key="1">
    <citation type="submission" date="2016-06" db="EMBL/GenBank/DDBJ databases">
        <title>Parallel loss of symbiosis genes in relatives of nitrogen-fixing non-legume Parasponia.</title>
        <authorList>
            <person name="Van Velzen R."/>
            <person name="Holmer R."/>
            <person name="Bu F."/>
            <person name="Rutten L."/>
            <person name="Van Zeijl A."/>
            <person name="Liu W."/>
            <person name="Santuari L."/>
            <person name="Cao Q."/>
            <person name="Sharma T."/>
            <person name="Shen D."/>
            <person name="Roswanjaya Y."/>
            <person name="Wardhani T."/>
            <person name="Kalhor M.S."/>
            <person name="Jansen J."/>
            <person name="Van den Hoogen J."/>
            <person name="Gungor B."/>
            <person name="Hartog M."/>
            <person name="Hontelez J."/>
            <person name="Verver J."/>
            <person name="Yang W.-C."/>
            <person name="Schijlen E."/>
            <person name="Repin R."/>
            <person name="Schilthuizen M."/>
            <person name="Schranz E."/>
            <person name="Heidstra R."/>
            <person name="Miyata K."/>
            <person name="Fedorova E."/>
            <person name="Kohlen W."/>
            <person name="Bisseling T."/>
            <person name="Smit S."/>
            <person name="Geurts R."/>
        </authorList>
    </citation>
    <scope>NUCLEOTIDE SEQUENCE [LARGE SCALE GENOMIC DNA]</scope>
    <source>
        <strain evidence="3">cv. WU1-14</strain>
    </source>
</reference>
<keyword evidence="1" id="KW-0812">Transmembrane</keyword>
<evidence type="ECO:0000313" key="2">
    <source>
        <dbReference type="EMBL" id="PON68233.1"/>
    </source>
</evidence>
<evidence type="ECO:0000256" key="1">
    <source>
        <dbReference type="SAM" id="Phobius"/>
    </source>
</evidence>
<protein>
    <submittedName>
        <fullName evidence="2">Uncharacterized protein</fullName>
    </submittedName>
</protein>
<keyword evidence="1" id="KW-0472">Membrane</keyword>
<evidence type="ECO:0000313" key="3">
    <source>
        <dbReference type="Proteomes" id="UP000237105"/>
    </source>
</evidence>
<dbReference type="Proteomes" id="UP000237105">
    <property type="component" value="Unassembled WGS sequence"/>
</dbReference>
<dbReference type="EMBL" id="JXTB01000065">
    <property type="protein sequence ID" value="PON68233.1"/>
    <property type="molecule type" value="Genomic_DNA"/>
</dbReference>
<comment type="caution">
    <text evidence="2">The sequence shown here is derived from an EMBL/GenBank/DDBJ whole genome shotgun (WGS) entry which is preliminary data.</text>
</comment>
<name>A0A2P5D4J7_PARAD</name>
<keyword evidence="1" id="KW-1133">Transmembrane helix</keyword>
<gene>
    <name evidence="2" type="ORF">PanWU01x14_097930</name>
</gene>
<keyword evidence="3" id="KW-1185">Reference proteome</keyword>
<organism evidence="2 3">
    <name type="scientific">Parasponia andersonii</name>
    <name type="common">Sponia andersonii</name>
    <dbReference type="NCBI Taxonomy" id="3476"/>
    <lineage>
        <taxon>Eukaryota</taxon>
        <taxon>Viridiplantae</taxon>
        <taxon>Streptophyta</taxon>
        <taxon>Embryophyta</taxon>
        <taxon>Tracheophyta</taxon>
        <taxon>Spermatophyta</taxon>
        <taxon>Magnoliopsida</taxon>
        <taxon>eudicotyledons</taxon>
        <taxon>Gunneridae</taxon>
        <taxon>Pentapetalae</taxon>
        <taxon>rosids</taxon>
        <taxon>fabids</taxon>
        <taxon>Rosales</taxon>
        <taxon>Cannabaceae</taxon>
        <taxon>Parasponia</taxon>
    </lineage>
</organism>
<accession>A0A2P5D4J7</accession>
<feature type="transmembrane region" description="Helical" evidence="1">
    <location>
        <begin position="68"/>
        <end position="89"/>
    </location>
</feature>